<protein>
    <submittedName>
        <fullName evidence="2">Transglutaminase family protein</fullName>
    </submittedName>
</protein>
<dbReference type="PANTHER" id="PTHR33490:SF12">
    <property type="entry name" value="BLL5557 PROTEIN"/>
    <property type="match status" value="1"/>
</dbReference>
<dbReference type="OrthoDB" id="9804872at2"/>
<accession>A0A556M981</accession>
<gene>
    <name evidence="2" type="ORF">FO440_21795</name>
</gene>
<dbReference type="RefSeq" id="WP_144250436.1">
    <property type="nucleotide sequence ID" value="NZ_VLPK01000006.1"/>
</dbReference>
<dbReference type="InterPro" id="IPR048930">
    <property type="entry name" value="Bact_transglu_N_2"/>
</dbReference>
<evidence type="ECO:0000259" key="1">
    <source>
        <dbReference type="SMART" id="SM00460"/>
    </source>
</evidence>
<evidence type="ECO:0000313" key="2">
    <source>
        <dbReference type="EMBL" id="TSJ36469.1"/>
    </source>
</evidence>
<dbReference type="InterPro" id="IPR038765">
    <property type="entry name" value="Papain-like_cys_pep_sf"/>
</dbReference>
<dbReference type="SUPFAM" id="SSF54001">
    <property type="entry name" value="Cysteine proteinases"/>
    <property type="match status" value="1"/>
</dbReference>
<evidence type="ECO:0000313" key="3">
    <source>
        <dbReference type="Proteomes" id="UP000318733"/>
    </source>
</evidence>
<keyword evidence="3" id="KW-1185">Reference proteome</keyword>
<dbReference type="Gene3D" id="2.60.40.2250">
    <property type="match status" value="1"/>
</dbReference>
<dbReference type="InterPro" id="IPR002931">
    <property type="entry name" value="Transglutaminase-like"/>
</dbReference>
<feature type="domain" description="Transglutaminase-like" evidence="1">
    <location>
        <begin position="161"/>
        <end position="221"/>
    </location>
</feature>
<dbReference type="EMBL" id="VLPK01000006">
    <property type="protein sequence ID" value="TSJ36469.1"/>
    <property type="molecule type" value="Genomic_DNA"/>
</dbReference>
<dbReference type="PANTHER" id="PTHR33490">
    <property type="entry name" value="BLR5614 PROTEIN-RELATED"/>
    <property type="match status" value="1"/>
</dbReference>
<dbReference type="AlphaFoldDB" id="A0A556M981"/>
<reference evidence="2 3" key="1">
    <citation type="submission" date="2019-07" db="EMBL/GenBank/DDBJ databases">
        <authorList>
            <person name="Huq M.A."/>
        </authorList>
    </citation>
    <scope>NUCLEOTIDE SEQUENCE [LARGE SCALE GENOMIC DNA]</scope>
    <source>
        <strain evidence="2 3">MAH-19</strain>
    </source>
</reference>
<dbReference type="Proteomes" id="UP000318733">
    <property type="component" value="Unassembled WGS sequence"/>
</dbReference>
<sequence>MKFFTTAELNYQVNGPGTLILNVHALRTSQQAVSSETLIIEPYHKLEEICAVNGENRLIRLKLTENGPLRISYQAIVDHTYTAKNPAELFETPVDQLPPEILPMLYPSRYCQSDKLGRLAGHLFGHLGSAYEKVVAIVDWIHTNVEYRSGFSNVETSAYDTVTQQAGVCRDFAHLGIALCRALSIPARYFTAYAYLLVPQDFHACFEAYLGGEWILFDATKLVPINGLIKIASGRDAADASIANIFGDIQFSSMAVRCDLDDSNFVPLYQ</sequence>
<dbReference type="Pfam" id="PF01841">
    <property type="entry name" value="Transglut_core"/>
    <property type="match status" value="1"/>
</dbReference>
<proteinExistence type="predicted"/>
<dbReference type="SMART" id="SM00460">
    <property type="entry name" value="TGc"/>
    <property type="match status" value="1"/>
</dbReference>
<dbReference type="Pfam" id="PF21295">
    <property type="entry name" value="Bact_transglu_N_2"/>
    <property type="match status" value="1"/>
</dbReference>
<dbReference type="Gene3D" id="3.10.620.30">
    <property type="match status" value="1"/>
</dbReference>
<organism evidence="2 3">
    <name type="scientific">Mucilaginibacter corticis</name>
    <dbReference type="NCBI Taxonomy" id="2597670"/>
    <lineage>
        <taxon>Bacteria</taxon>
        <taxon>Pseudomonadati</taxon>
        <taxon>Bacteroidota</taxon>
        <taxon>Sphingobacteriia</taxon>
        <taxon>Sphingobacteriales</taxon>
        <taxon>Sphingobacteriaceae</taxon>
        <taxon>Mucilaginibacter</taxon>
    </lineage>
</organism>
<comment type="caution">
    <text evidence="2">The sequence shown here is derived from an EMBL/GenBank/DDBJ whole genome shotgun (WGS) entry which is preliminary data.</text>
</comment>
<name>A0A556M981_9SPHI</name>